<keyword evidence="2 6" id="KW-0547">Nucleotide-binding</keyword>
<protein>
    <submittedName>
        <fullName evidence="8">Protein kinase</fullName>
    </submittedName>
</protein>
<gene>
    <name evidence="8" type="ORF">ACHMWK_21880</name>
</gene>
<dbReference type="SMART" id="SM00220">
    <property type="entry name" value="S_TKc"/>
    <property type="match status" value="1"/>
</dbReference>
<dbReference type="InterPro" id="IPR008271">
    <property type="entry name" value="Ser/Thr_kinase_AS"/>
</dbReference>
<dbReference type="Proteomes" id="UP001609821">
    <property type="component" value="Unassembled WGS sequence"/>
</dbReference>
<sequence>MSLSKILKSKKSIQTDIGEFEYVRSLGEGGNSFVFQFKKGTTSFAIKFLKTSEGSKLNRFKDEFFCAVQIPSHKNIARTYHFDKIDIEDEKYFIILMKCYDGTLSSEGVVRANDEGVRSEKAWKLFTCLANALAHLHSHEIIHRDLKPQNIFFDNNAEEYVIGDLGIAHFSDEKFERDSKTNPSERMANFGFSAPEQINSKESVKASCDIYSLGQVIYWYLTGNTIRGLEMSPVANANSPDKLKKLSQIVKKCLINDPVKRFQSVSEISEFLKQLEVPLRPDYWKALHALDDSIRRSVPKIHGALEVSDAKIINRFFNNFQEDCKFDDFWYMSLEGGDNELTGLEHLSGSNYLFCNMTEINLSKLLIHRDSDYPYKNFFILLLESSAPFELVDNEDQPVVRGLSAESESDYATLWGDKYIDCNETSSGYYEYKGDVIKVRRDSFKDRIRHLKRYAYIVVPKGTATACMMDRTPTERFLERVVSAGTIEASSLAIYKKETQSHHSRDITMYN</sequence>
<dbReference type="PROSITE" id="PS50011">
    <property type="entry name" value="PROTEIN_KINASE_DOM"/>
    <property type="match status" value="1"/>
</dbReference>
<keyword evidence="9" id="KW-1185">Reference proteome</keyword>
<dbReference type="Gene3D" id="1.10.510.10">
    <property type="entry name" value="Transferase(Phosphotransferase) domain 1"/>
    <property type="match status" value="1"/>
</dbReference>
<dbReference type="EMBL" id="JBINXB010000047">
    <property type="protein sequence ID" value="MFH6568610.1"/>
    <property type="molecule type" value="Genomic_DNA"/>
</dbReference>
<dbReference type="Pfam" id="PF00069">
    <property type="entry name" value="Pkinase"/>
    <property type="match status" value="1"/>
</dbReference>
<accession>A0ABW7M5C0</accession>
<evidence type="ECO:0000259" key="7">
    <source>
        <dbReference type="PROSITE" id="PS50011"/>
    </source>
</evidence>
<dbReference type="PANTHER" id="PTHR11042">
    <property type="entry name" value="EUKARYOTIC TRANSLATION INITIATION FACTOR 2-ALPHA KINASE EIF2-ALPHA KINASE -RELATED"/>
    <property type="match status" value="1"/>
</dbReference>
<comment type="similarity">
    <text evidence="5">Belongs to the protein kinase superfamily. Ser/Thr protein kinase family. GCN2 subfamily.</text>
</comment>
<organism evidence="8 9">
    <name type="scientific">Pseudomonas kulmbachensis</name>
    <dbReference type="NCBI Taxonomy" id="3043408"/>
    <lineage>
        <taxon>Bacteria</taxon>
        <taxon>Pseudomonadati</taxon>
        <taxon>Pseudomonadota</taxon>
        <taxon>Gammaproteobacteria</taxon>
        <taxon>Pseudomonadales</taxon>
        <taxon>Pseudomonadaceae</taxon>
        <taxon>Pseudomonas</taxon>
    </lineage>
</organism>
<dbReference type="PROSITE" id="PS00108">
    <property type="entry name" value="PROTEIN_KINASE_ST"/>
    <property type="match status" value="1"/>
</dbReference>
<dbReference type="InterPro" id="IPR050339">
    <property type="entry name" value="CC_SR_Kinase"/>
</dbReference>
<feature type="binding site" evidence="6">
    <location>
        <position position="47"/>
    </location>
    <ligand>
        <name>ATP</name>
        <dbReference type="ChEBI" id="CHEBI:30616"/>
    </ligand>
</feature>
<evidence type="ECO:0000256" key="3">
    <source>
        <dbReference type="ARBA" id="ARBA00022777"/>
    </source>
</evidence>
<name>A0ABW7M5C0_9PSED</name>
<proteinExistence type="inferred from homology"/>
<evidence type="ECO:0000256" key="4">
    <source>
        <dbReference type="ARBA" id="ARBA00022840"/>
    </source>
</evidence>
<evidence type="ECO:0000313" key="9">
    <source>
        <dbReference type="Proteomes" id="UP001609821"/>
    </source>
</evidence>
<evidence type="ECO:0000256" key="1">
    <source>
        <dbReference type="ARBA" id="ARBA00022679"/>
    </source>
</evidence>
<dbReference type="PROSITE" id="PS00107">
    <property type="entry name" value="PROTEIN_KINASE_ATP"/>
    <property type="match status" value="1"/>
</dbReference>
<dbReference type="InterPro" id="IPR011009">
    <property type="entry name" value="Kinase-like_dom_sf"/>
</dbReference>
<evidence type="ECO:0000313" key="8">
    <source>
        <dbReference type="EMBL" id="MFH6568610.1"/>
    </source>
</evidence>
<dbReference type="InterPro" id="IPR017441">
    <property type="entry name" value="Protein_kinase_ATP_BS"/>
</dbReference>
<dbReference type="GO" id="GO:0016301">
    <property type="term" value="F:kinase activity"/>
    <property type="evidence" value="ECO:0007669"/>
    <property type="project" value="UniProtKB-KW"/>
</dbReference>
<dbReference type="PANTHER" id="PTHR11042:SF178">
    <property type="entry name" value="EUKARYOTIC TRANSLATION INITIATION FACTOR 2-ALPHA KINASE 1"/>
    <property type="match status" value="1"/>
</dbReference>
<evidence type="ECO:0000256" key="2">
    <source>
        <dbReference type="ARBA" id="ARBA00022741"/>
    </source>
</evidence>
<reference evidence="8 9" key="1">
    <citation type="submission" date="2024-10" db="EMBL/GenBank/DDBJ databases">
        <title>Aeromonas and Pseudomonas from the Cagarras Archipelago, Rio de Janeiro, Brazil.</title>
        <authorList>
            <person name="Canellas A.L.B."/>
            <person name="Laport M.S."/>
        </authorList>
    </citation>
    <scope>NUCLEOTIDE SEQUENCE [LARGE SCALE GENOMIC DNA]</scope>
    <source>
        <strain evidence="8 9">CPF-4</strain>
    </source>
</reference>
<evidence type="ECO:0000256" key="6">
    <source>
        <dbReference type="PROSITE-ProRule" id="PRU10141"/>
    </source>
</evidence>
<dbReference type="SUPFAM" id="SSF56112">
    <property type="entry name" value="Protein kinase-like (PK-like)"/>
    <property type="match status" value="1"/>
</dbReference>
<dbReference type="InterPro" id="IPR000719">
    <property type="entry name" value="Prot_kinase_dom"/>
</dbReference>
<keyword evidence="3 8" id="KW-0418">Kinase</keyword>
<evidence type="ECO:0000256" key="5">
    <source>
        <dbReference type="ARBA" id="ARBA00037982"/>
    </source>
</evidence>
<comment type="caution">
    <text evidence="8">The sequence shown here is derived from an EMBL/GenBank/DDBJ whole genome shotgun (WGS) entry which is preliminary data.</text>
</comment>
<keyword evidence="4 6" id="KW-0067">ATP-binding</keyword>
<keyword evidence="1" id="KW-0808">Transferase</keyword>
<feature type="domain" description="Protein kinase" evidence="7">
    <location>
        <begin position="20"/>
        <end position="272"/>
    </location>
</feature>
<dbReference type="RefSeq" id="WP_395247570.1">
    <property type="nucleotide sequence ID" value="NZ_JBINXA010000062.1"/>
</dbReference>